<dbReference type="SUPFAM" id="SSF142906">
    <property type="entry name" value="YjbR-like"/>
    <property type="match status" value="1"/>
</dbReference>
<protein>
    <submittedName>
        <fullName evidence="2">MmcQ/YjbR family DNA-binding protein</fullName>
    </submittedName>
</protein>
<dbReference type="Pfam" id="PF04237">
    <property type="entry name" value="YjbR"/>
    <property type="match status" value="1"/>
</dbReference>
<evidence type="ECO:0000256" key="1">
    <source>
        <dbReference type="SAM" id="MobiDB-lite"/>
    </source>
</evidence>
<reference evidence="2" key="1">
    <citation type="submission" date="2023-03" db="EMBL/GenBank/DDBJ databases">
        <title>Edaphobacter sp.</title>
        <authorList>
            <person name="Huber K.J."/>
            <person name="Papendorf J."/>
            <person name="Pilke C."/>
            <person name="Bunk B."/>
            <person name="Sproeer C."/>
            <person name="Pester M."/>
        </authorList>
    </citation>
    <scope>NUCLEOTIDE SEQUENCE</scope>
    <source>
        <strain evidence="2">DSM 110680</strain>
    </source>
</reference>
<proteinExistence type="predicted"/>
<dbReference type="InterPro" id="IPR038056">
    <property type="entry name" value="YjbR-like_sf"/>
</dbReference>
<keyword evidence="2" id="KW-0238">DNA-binding</keyword>
<dbReference type="Gene3D" id="3.90.1150.30">
    <property type="match status" value="1"/>
</dbReference>
<dbReference type="InterPro" id="IPR058532">
    <property type="entry name" value="YjbR/MT2646/Rv2570-like"/>
</dbReference>
<dbReference type="AlphaFoldDB" id="A0AAU7DJI5"/>
<dbReference type="GO" id="GO:0003677">
    <property type="term" value="F:DNA binding"/>
    <property type="evidence" value="ECO:0007669"/>
    <property type="project" value="UniProtKB-KW"/>
</dbReference>
<accession>A0AAU7DJI5</accession>
<dbReference type="InterPro" id="IPR007351">
    <property type="entry name" value="YjbR"/>
</dbReference>
<dbReference type="RefSeq" id="WP_348262483.1">
    <property type="nucleotide sequence ID" value="NZ_CP121196.1"/>
</dbReference>
<organism evidence="2">
    <name type="scientific">Telmatobacter sp. DSM 110680</name>
    <dbReference type="NCBI Taxonomy" id="3036704"/>
    <lineage>
        <taxon>Bacteria</taxon>
        <taxon>Pseudomonadati</taxon>
        <taxon>Acidobacteriota</taxon>
        <taxon>Terriglobia</taxon>
        <taxon>Terriglobales</taxon>
        <taxon>Acidobacteriaceae</taxon>
        <taxon>Telmatobacter</taxon>
    </lineage>
</organism>
<name>A0AAU7DJI5_9BACT</name>
<dbReference type="PANTHER" id="PTHR35145">
    <property type="entry name" value="CYTOPLASMIC PROTEIN-RELATED"/>
    <property type="match status" value="1"/>
</dbReference>
<feature type="region of interest" description="Disordered" evidence="1">
    <location>
        <begin position="140"/>
        <end position="160"/>
    </location>
</feature>
<gene>
    <name evidence="2" type="ORF">P8935_22125</name>
</gene>
<dbReference type="EMBL" id="CP121196">
    <property type="protein sequence ID" value="XBH17252.1"/>
    <property type="molecule type" value="Genomic_DNA"/>
</dbReference>
<dbReference type="PANTHER" id="PTHR35145:SF1">
    <property type="entry name" value="CYTOPLASMIC PROTEIN"/>
    <property type="match status" value="1"/>
</dbReference>
<sequence>MDNERIRAICMALPHVVETVNWGHHLVYWAGDRDIGGKMFAMTDLDGTGTGVLWFHCGAERFHELLEVEGIIASPYLAKAYWVTLERWDALRPREIEEELRRGHELIFERLPKRTKAVLALPEKEQKKVIRERKLGLKARASVVERKSSGSAKSRKKAVG</sequence>
<evidence type="ECO:0000313" key="2">
    <source>
        <dbReference type="EMBL" id="XBH17252.1"/>
    </source>
</evidence>